<dbReference type="InterPro" id="IPR037185">
    <property type="entry name" value="EmrE-like"/>
</dbReference>
<feature type="domain" description="EamA" evidence="6">
    <location>
        <begin position="142"/>
        <end position="278"/>
    </location>
</feature>
<dbReference type="AlphaFoldDB" id="A0A1M7XZX2"/>
<feature type="transmembrane region" description="Helical" evidence="5">
    <location>
        <begin position="171"/>
        <end position="190"/>
    </location>
</feature>
<keyword evidence="2 5" id="KW-0812">Transmembrane</keyword>
<feature type="transmembrane region" description="Helical" evidence="5">
    <location>
        <begin position="33"/>
        <end position="51"/>
    </location>
</feature>
<organism evidence="7 8">
    <name type="scientific">Desulfopila aestuarii DSM 18488</name>
    <dbReference type="NCBI Taxonomy" id="1121416"/>
    <lineage>
        <taxon>Bacteria</taxon>
        <taxon>Pseudomonadati</taxon>
        <taxon>Thermodesulfobacteriota</taxon>
        <taxon>Desulfobulbia</taxon>
        <taxon>Desulfobulbales</taxon>
        <taxon>Desulfocapsaceae</taxon>
        <taxon>Desulfopila</taxon>
    </lineage>
</organism>
<dbReference type="RefSeq" id="WP_073612247.1">
    <property type="nucleotide sequence ID" value="NZ_FRFE01000003.1"/>
</dbReference>
<feature type="transmembrane region" description="Helical" evidence="5">
    <location>
        <begin position="235"/>
        <end position="255"/>
    </location>
</feature>
<evidence type="ECO:0000256" key="1">
    <source>
        <dbReference type="ARBA" id="ARBA00004141"/>
    </source>
</evidence>
<name>A0A1M7XZX2_9BACT</name>
<evidence type="ECO:0000313" key="7">
    <source>
        <dbReference type="EMBL" id="SHO44842.1"/>
    </source>
</evidence>
<reference evidence="7 8" key="1">
    <citation type="submission" date="2016-12" db="EMBL/GenBank/DDBJ databases">
        <authorList>
            <person name="Song W.-J."/>
            <person name="Kurnit D.M."/>
        </authorList>
    </citation>
    <scope>NUCLEOTIDE SEQUENCE [LARGE SCALE GENOMIC DNA]</scope>
    <source>
        <strain evidence="7 8">DSM 18488</strain>
    </source>
</reference>
<dbReference type="PANTHER" id="PTHR32322">
    <property type="entry name" value="INNER MEMBRANE TRANSPORTER"/>
    <property type="match status" value="1"/>
</dbReference>
<dbReference type="OrthoDB" id="7158585at2"/>
<evidence type="ECO:0000256" key="5">
    <source>
        <dbReference type="SAM" id="Phobius"/>
    </source>
</evidence>
<keyword evidence="3 5" id="KW-1133">Transmembrane helix</keyword>
<accession>A0A1M7XZX2</accession>
<dbReference type="Pfam" id="PF00892">
    <property type="entry name" value="EamA"/>
    <property type="match status" value="2"/>
</dbReference>
<evidence type="ECO:0000256" key="2">
    <source>
        <dbReference type="ARBA" id="ARBA00022692"/>
    </source>
</evidence>
<dbReference type="InterPro" id="IPR050638">
    <property type="entry name" value="AA-Vitamin_Transporters"/>
</dbReference>
<keyword evidence="4 5" id="KW-0472">Membrane</keyword>
<protein>
    <submittedName>
        <fullName evidence="7">O-acetylserine/cysteine efflux transporter</fullName>
    </submittedName>
</protein>
<sequence>MNIVHFLLALLANFVWGFNFIAGKAGAEQFQPLLFTALRFFFLLLVMLPWLRPAPGYMWPLLRVAILLGVGHFSMMFIGLNAGGNIASVAITTQLYVPFSAILAAIFLGEKISAIRVVAILIALCGVMVIGFDPVVFNHLDAIFWVMGAAFMMAVATIMMRQFPNLGVFKLQAWIALVATPSLLLLSLIFESGHGQVLASARWMDFWTPLYSAIGASVVGHGIVYYLLGRYSVSIVTPLMLLAPVLASVFGVLFFQDQIGWKLIVGGVLTLIGVLLVSVHPELWKKWLRRWIATSGDNR</sequence>
<dbReference type="PANTHER" id="PTHR32322:SF9">
    <property type="entry name" value="AMINO-ACID METABOLITE EFFLUX PUMP-RELATED"/>
    <property type="match status" value="1"/>
</dbReference>
<dbReference type="EMBL" id="FRFE01000003">
    <property type="protein sequence ID" value="SHO44842.1"/>
    <property type="molecule type" value="Genomic_DNA"/>
</dbReference>
<feature type="transmembrane region" description="Helical" evidence="5">
    <location>
        <begin position="142"/>
        <end position="159"/>
    </location>
</feature>
<feature type="transmembrane region" description="Helical" evidence="5">
    <location>
        <begin position="86"/>
        <end position="108"/>
    </location>
</feature>
<evidence type="ECO:0000256" key="3">
    <source>
        <dbReference type="ARBA" id="ARBA00022989"/>
    </source>
</evidence>
<comment type="subcellular location">
    <subcellularLocation>
        <location evidence="1">Membrane</location>
        <topology evidence="1">Multi-pass membrane protein</topology>
    </subcellularLocation>
</comment>
<feature type="domain" description="EamA" evidence="6">
    <location>
        <begin position="7"/>
        <end position="131"/>
    </location>
</feature>
<evidence type="ECO:0000259" key="6">
    <source>
        <dbReference type="Pfam" id="PF00892"/>
    </source>
</evidence>
<dbReference type="Proteomes" id="UP000184603">
    <property type="component" value="Unassembled WGS sequence"/>
</dbReference>
<feature type="transmembrane region" description="Helical" evidence="5">
    <location>
        <begin position="115"/>
        <end position="136"/>
    </location>
</feature>
<dbReference type="InterPro" id="IPR000620">
    <property type="entry name" value="EamA_dom"/>
</dbReference>
<evidence type="ECO:0000313" key="8">
    <source>
        <dbReference type="Proteomes" id="UP000184603"/>
    </source>
</evidence>
<dbReference type="GO" id="GO:0016020">
    <property type="term" value="C:membrane"/>
    <property type="evidence" value="ECO:0007669"/>
    <property type="project" value="UniProtKB-SubCell"/>
</dbReference>
<feature type="transmembrane region" description="Helical" evidence="5">
    <location>
        <begin position="58"/>
        <end position="80"/>
    </location>
</feature>
<evidence type="ECO:0000256" key="4">
    <source>
        <dbReference type="ARBA" id="ARBA00023136"/>
    </source>
</evidence>
<gene>
    <name evidence="7" type="ORF">SAMN02745220_00899</name>
</gene>
<feature type="transmembrane region" description="Helical" evidence="5">
    <location>
        <begin position="210"/>
        <end position="228"/>
    </location>
</feature>
<dbReference type="SUPFAM" id="SSF103481">
    <property type="entry name" value="Multidrug resistance efflux transporter EmrE"/>
    <property type="match status" value="2"/>
</dbReference>
<dbReference type="STRING" id="1121416.SAMN02745220_00899"/>
<proteinExistence type="predicted"/>
<keyword evidence="8" id="KW-1185">Reference proteome</keyword>
<feature type="transmembrane region" description="Helical" evidence="5">
    <location>
        <begin position="261"/>
        <end position="280"/>
    </location>
</feature>